<organism evidence="2 3">
    <name type="scientific">Ignatzschineria ureiclastica</name>
    <dbReference type="NCBI Taxonomy" id="472582"/>
    <lineage>
        <taxon>Bacteria</taxon>
        <taxon>Pseudomonadati</taxon>
        <taxon>Pseudomonadota</taxon>
        <taxon>Gammaproteobacteria</taxon>
        <taxon>Cardiobacteriales</taxon>
        <taxon>Ignatzschineriaceae</taxon>
        <taxon>Ignatzschineria</taxon>
    </lineage>
</organism>
<dbReference type="NCBIfam" id="TIGR00697">
    <property type="entry name" value="queuosine precursor transporter"/>
    <property type="match status" value="1"/>
</dbReference>
<comment type="subcellular location">
    <subcellularLocation>
        <location evidence="1">Cell inner membrane</location>
        <topology evidence="1">Multi-pass membrane protein</topology>
    </subcellularLocation>
</comment>
<gene>
    <name evidence="2" type="ORF">DC083_05745</name>
</gene>
<accession>A0A2U2ADC7</accession>
<keyword evidence="1" id="KW-0997">Cell inner membrane</keyword>
<feature type="transmembrane region" description="Helical" evidence="1">
    <location>
        <begin position="140"/>
        <end position="163"/>
    </location>
</feature>
<dbReference type="NCBIfam" id="NF008406">
    <property type="entry name" value="PRK11212.1"/>
    <property type="match status" value="1"/>
</dbReference>
<evidence type="ECO:0000256" key="1">
    <source>
        <dbReference type="HAMAP-Rule" id="MF_02088"/>
    </source>
</evidence>
<dbReference type="GO" id="GO:0005886">
    <property type="term" value="C:plasma membrane"/>
    <property type="evidence" value="ECO:0007669"/>
    <property type="project" value="UniProtKB-SubCell"/>
</dbReference>
<dbReference type="Proteomes" id="UP000245020">
    <property type="component" value="Unassembled WGS sequence"/>
</dbReference>
<dbReference type="GO" id="GO:0022857">
    <property type="term" value="F:transmembrane transporter activity"/>
    <property type="evidence" value="ECO:0007669"/>
    <property type="project" value="UniProtKB-UniRule"/>
</dbReference>
<keyword evidence="1" id="KW-0813">Transport</keyword>
<evidence type="ECO:0000313" key="3">
    <source>
        <dbReference type="Proteomes" id="UP000245020"/>
    </source>
</evidence>
<dbReference type="Pfam" id="PF02592">
    <property type="entry name" value="Vut_1"/>
    <property type="match status" value="1"/>
</dbReference>
<protein>
    <recommendedName>
        <fullName evidence="1">Probable queuosine precursor transporter</fullName>
        <shortName evidence="1">Q precursor transporter</shortName>
    </recommendedName>
</protein>
<dbReference type="PANTHER" id="PTHR34300:SF1">
    <property type="entry name" value="QUEUOSINE PRECURSOR TRANSPORTER"/>
    <property type="match status" value="1"/>
</dbReference>
<dbReference type="InterPro" id="IPR003744">
    <property type="entry name" value="YhhQ"/>
</dbReference>
<keyword evidence="1" id="KW-0472">Membrane</keyword>
<evidence type="ECO:0000313" key="2">
    <source>
        <dbReference type="EMBL" id="PWD80627.1"/>
    </source>
</evidence>
<dbReference type="AlphaFoldDB" id="A0A2U2ADC7"/>
<dbReference type="HAMAP" id="MF_02088">
    <property type="entry name" value="Q_prec_transport"/>
    <property type="match status" value="1"/>
</dbReference>
<name>A0A2U2ADC7_9GAMM</name>
<dbReference type="EMBL" id="QEWQ01000004">
    <property type="protein sequence ID" value="PWD80627.1"/>
    <property type="molecule type" value="Genomic_DNA"/>
</dbReference>
<sequence>MYQFTQAERRRALYQLSFFHILIIASSNYLVQLPFTIFGFHTTWGAFTFPFIFLTTDLTIRVFGASLARRIIFVVMIPALIISYVISVIFFKGEWLGFNELSTFNLFVARIALASFAGYLVGQLMDITVFSYLRRNHRWWVAPSAAAIAGNFIDTVVFFFIAFYQSDDAFMAANWQEIALVDYAFKLLICAIFFLPLYGLLLNFILKKMSSLQTEKATA</sequence>
<feature type="transmembrane region" description="Helical" evidence="1">
    <location>
        <begin position="71"/>
        <end position="91"/>
    </location>
</feature>
<keyword evidence="1" id="KW-0812">Transmembrane</keyword>
<feature type="transmembrane region" description="Helical" evidence="1">
    <location>
        <begin position="12"/>
        <end position="31"/>
    </location>
</feature>
<dbReference type="OrthoDB" id="7065604at2"/>
<keyword evidence="1" id="KW-1003">Cell membrane</keyword>
<keyword evidence="3" id="KW-1185">Reference proteome</keyword>
<comment type="function">
    <text evidence="1">Involved in the import of queuosine (Q) precursors, required for Q precursor salvage.</text>
</comment>
<proteinExistence type="inferred from homology"/>
<feature type="transmembrane region" description="Helical" evidence="1">
    <location>
        <begin position="183"/>
        <end position="206"/>
    </location>
</feature>
<dbReference type="RefSeq" id="WP_109189295.1">
    <property type="nucleotide sequence ID" value="NZ_BMYA01000002.1"/>
</dbReference>
<keyword evidence="1" id="KW-1133">Transmembrane helix</keyword>
<feature type="transmembrane region" description="Helical" evidence="1">
    <location>
        <begin position="111"/>
        <end position="133"/>
    </location>
</feature>
<feature type="transmembrane region" description="Helical" evidence="1">
    <location>
        <begin position="37"/>
        <end position="59"/>
    </location>
</feature>
<dbReference type="PANTHER" id="PTHR34300">
    <property type="entry name" value="QUEUOSINE PRECURSOR TRANSPORTER-RELATED"/>
    <property type="match status" value="1"/>
</dbReference>
<reference evidence="3" key="1">
    <citation type="submission" date="2018-05" db="EMBL/GenBank/DDBJ databases">
        <title>Ignatzschineria dubaiensis sp. nov., isolated from necrotic foot tissues of dromedaries (Camelus dromedarius) and associated maggots in Dubai, United Arab Emirates.</title>
        <authorList>
            <person name="Tsang C.C."/>
            <person name="Tang J.Y.M."/>
            <person name="Fong J.Y.H."/>
            <person name="Kinne J."/>
            <person name="Lee H.H."/>
            <person name="Joseph M."/>
            <person name="Jose S."/>
            <person name="Schuster R.K."/>
            <person name="Tang Y."/>
            <person name="Sivakumar S."/>
            <person name="Chen J.H.K."/>
            <person name="Teng J.L.L."/>
            <person name="Lau S.K.P."/>
            <person name="Wernery U."/>
            <person name="Woo P.C.Y."/>
        </authorList>
    </citation>
    <scope>NUCLEOTIDE SEQUENCE [LARGE SCALE GENOMIC DNA]</scope>
    <source>
        <strain evidence="3">KCTC 22644</strain>
    </source>
</reference>
<comment type="caution">
    <text evidence="2">The sequence shown here is derived from an EMBL/GenBank/DDBJ whole genome shotgun (WGS) entry which is preliminary data.</text>
</comment>
<comment type="similarity">
    <text evidence="1">Belongs to the vitamin uptake transporter (VUT/ECF) (TC 2.A.88) family. Q precursor transporter subfamily.</text>
</comment>